<protein>
    <recommendedName>
        <fullName evidence="2">Protein kinase domain-containing protein</fullName>
    </recommendedName>
</protein>
<dbReference type="Gene3D" id="1.10.510.10">
    <property type="entry name" value="Transferase(Phosphotransferase) domain 1"/>
    <property type="match status" value="1"/>
</dbReference>
<organism evidence="3 4">
    <name type="scientific">Armillaria ostoyae</name>
    <name type="common">Armillaria root rot fungus</name>
    <dbReference type="NCBI Taxonomy" id="47428"/>
    <lineage>
        <taxon>Eukaryota</taxon>
        <taxon>Fungi</taxon>
        <taxon>Dikarya</taxon>
        <taxon>Basidiomycota</taxon>
        <taxon>Agaricomycotina</taxon>
        <taxon>Agaricomycetes</taxon>
        <taxon>Agaricomycetidae</taxon>
        <taxon>Agaricales</taxon>
        <taxon>Marasmiineae</taxon>
        <taxon>Physalacriaceae</taxon>
        <taxon>Armillaria</taxon>
    </lineage>
</organism>
<feature type="domain" description="Protein kinase" evidence="2">
    <location>
        <begin position="828"/>
        <end position="995"/>
    </location>
</feature>
<dbReference type="STRING" id="47428.A0A284RWG3"/>
<evidence type="ECO:0000313" key="4">
    <source>
        <dbReference type="Proteomes" id="UP000219338"/>
    </source>
</evidence>
<dbReference type="GO" id="GO:0004672">
    <property type="term" value="F:protein kinase activity"/>
    <property type="evidence" value="ECO:0007669"/>
    <property type="project" value="InterPro"/>
</dbReference>
<dbReference type="OrthoDB" id="2521594at2759"/>
<dbReference type="PROSITE" id="PS50011">
    <property type="entry name" value="PROTEIN_KINASE_DOM"/>
    <property type="match status" value="1"/>
</dbReference>
<feature type="compositionally biased region" description="Acidic residues" evidence="1">
    <location>
        <begin position="209"/>
        <end position="233"/>
    </location>
</feature>
<gene>
    <name evidence="3" type="ORF">ARMOST_16533</name>
</gene>
<evidence type="ECO:0000256" key="1">
    <source>
        <dbReference type="SAM" id="MobiDB-lite"/>
    </source>
</evidence>
<name>A0A284RWG3_ARMOS</name>
<feature type="region of interest" description="Disordered" evidence="1">
    <location>
        <begin position="203"/>
        <end position="235"/>
    </location>
</feature>
<dbReference type="InterPro" id="IPR000719">
    <property type="entry name" value="Prot_kinase_dom"/>
</dbReference>
<dbReference type="EMBL" id="FUEG01000019">
    <property type="protein sequence ID" value="SJL13096.1"/>
    <property type="molecule type" value="Genomic_DNA"/>
</dbReference>
<accession>A0A284RWG3</accession>
<dbReference type="SUPFAM" id="SSF56112">
    <property type="entry name" value="Protein kinase-like (PK-like)"/>
    <property type="match status" value="2"/>
</dbReference>
<keyword evidence="4" id="KW-1185">Reference proteome</keyword>
<sequence length="995" mass="111411">MQRDLEAMNDVSFQAKCDVSRYGGHVTLAITPVVWAIASASGIPGRYSVEHLDVVDGNWYQRGDYNVTVARKWVEDGETQRESVLVCSEKDEAYSVLLSKAEELSRPFSLDATKKQTGAKAMAAKTVAAKAEYGIFFAGYIATAAQLDALPIPLAREGFYFFHPFSNSKARANIPTEPFLAILVAMLCANLLPGHSVWRPPPDLLLEVPDGDEEEDGSDREEYTDSDAGDEDDIPRLSLQHPFLRSRDMNRISVDHNTLLDGENILAASTEHSGLHRQSFMHLCRSAPHVPSINVDSVTLVEPIQQSRWSGVWRCRINDEEKMRIMKFVSECSLVPVCYGVFQRPASGWFGFLLEDVGDNLEKIYGPEWSGVKRDMSAMQWNKLIKSVKKLHSLGVEHGDLEPRNVAQTTEGFKFLILDGRDCIILGFPPRPQTMDTPCPANIQELLTFFPARPQLHPEAIYSTSTAAYCARSFFPPEKRPLCCRPYPELLLELKKFIGGVVNDLGIGGVSCQSMQRDLQRMSDMYFWTKAEVSSYGGHVISAVELVVQAISEAASLPGRTNVLHEPAVHSWQRGDFNITVQRKWLEDGHIRKQRILVCSEGDKAYSVLLSKAEDFSRPLRLDATKEQTGAKAMAVRLALQMANAGADYGFFFGGFIAIAAQLVHSIDPSRPGTILLLSPVFKLQNETLPDSHRLTPFQANIPTEPFLAIIVAMLCSNMLPQHRIKSPPRDLCLPLTIPDEDAAKNEVGDNEENTSGESDIPIIALQVATNAMILQHPWLRSSDIHRISVHLNSENIPTASRHLLRRESFMHLCRCAPRIPSTNVDTVTLVDEIVVSRWSSIWRCRVEVDDKLRIMKLVPRLHSAMVLRELYIYEVALKDCSLVPVCYGVFQRPAGDWFGFLLEDVGDTLEETYGMSWRDVKRGVSATEWQKLVDSVIELHSLGVVHGDLEPRNVARTADGFKFFDFGRSRLHLCQRNECGELQDLLDVYVSGDM</sequence>
<dbReference type="InterPro" id="IPR011009">
    <property type="entry name" value="Kinase-like_dom_sf"/>
</dbReference>
<dbReference type="Proteomes" id="UP000219338">
    <property type="component" value="Unassembled WGS sequence"/>
</dbReference>
<dbReference type="GO" id="GO:0005524">
    <property type="term" value="F:ATP binding"/>
    <property type="evidence" value="ECO:0007669"/>
    <property type="project" value="InterPro"/>
</dbReference>
<evidence type="ECO:0000259" key="2">
    <source>
        <dbReference type="PROSITE" id="PS50011"/>
    </source>
</evidence>
<proteinExistence type="predicted"/>
<reference evidence="4" key="1">
    <citation type="journal article" date="2017" name="Nat. Ecol. Evol.">
        <title>Genome expansion and lineage-specific genetic innovations in the forest pathogenic fungi Armillaria.</title>
        <authorList>
            <person name="Sipos G."/>
            <person name="Prasanna A.N."/>
            <person name="Walter M.C."/>
            <person name="O'Connor E."/>
            <person name="Balint B."/>
            <person name="Krizsan K."/>
            <person name="Kiss B."/>
            <person name="Hess J."/>
            <person name="Varga T."/>
            <person name="Slot J."/>
            <person name="Riley R."/>
            <person name="Boka B."/>
            <person name="Rigling D."/>
            <person name="Barry K."/>
            <person name="Lee J."/>
            <person name="Mihaltcheva S."/>
            <person name="LaButti K."/>
            <person name="Lipzen A."/>
            <person name="Waldron R."/>
            <person name="Moloney N.M."/>
            <person name="Sperisen C."/>
            <person name="Kredics L."/>
            <person name="Vagvoelgyi C."/>
            <person name="Patrignani A."/>
            <person name="Fitzpatrick D."/>
            <person name="Nagy I."/>
            <person name="Doyle S."/>
            <person name="Anderson J.B."/>
            <person name="Grigoriev I.V."/>
            <person name="Gueldener U."/>
            <person name="Muensterkoetter M."/>
            <person name="Nagy L.G."/>
        </authorList>
    </citation>
    <scope>NUCLEOTIDE SEQUENCE [LARGE SCALE GENOMIC DNA]</scope>
    <source>
        <strain evidence="4">C18/9</strain>
    </source>
</reference>
<evidence type="ECO:0000313" key="3">
    <source>
        <dbReference type="EMBL" id="SJL13096.1"/>
    </source>
</evidence>
<dbReference type="AlphaFoldDB" id="A0A284RWG3"/>